<dbReference type="Proteomes" id="UP001391051">
    <property type="component" value="Unassembled WGS sequence"/>
</dbReference>
<sequence>MFSPSLKNNPEHAPTPTVTTRGRRRQRPASSENTAQQPKAKRSRIALSEQTFVTPDASVENFEVKATRPQTKEPKQDGIENTPPPTIRKELSVRSKKAAKGSDRVGKGDGSVVLTSNSGFVVSKLPALPERLRADATSRQHGSVDAATGFALSLTQTHAVVWPYTSLSHTPADSFVFTLPYPSRYATDPLPIGSLVSSSVSSSETGLVVVMPTSGKVTYWESITSATTLDFMRQQRNGVEDTISGMYSGETVTQIIRAESTTGFVLSFSSGRMAYLSVRDAHGRPQISVQFLRTSLAPKSGGIFGSIRNVLSQAAVQGDIAAVRSDRSSRQGERTIVAATSKGRLHAWKIHRGGHHDLLTEYDAKEAVIASIRERDLRSIAYPAETFRIHDFTYTPANPDEKYIDMTQLHHTPAFDTYQHLMLLTSFSDGDNYRYVLVEVLLPNGASPETPIVVGAIRPISSYSTPPNPHALAKPRLYLPKPAIVAFVVFDRAIIVTSIARQGDSPDSQLLEDSHILPATYEDVVDLRQDPVLEVVGSGIEEPHAFGSEEARSTQVKTKNPSVVLLVRGVGTLRVLTSDIDKFPTDKAPEVTAKSKLEQAVFFGVKEDNPLVFDAQRELPFSDEEVGDAALELSNDILSSNSPHLTAGSVHLESHLRFRARMLEKLMSHLKNIKVNLNRVTRWKLLWNAEKLHAASYVWKKHEEFLNTRSAEAKKDLAAEIVEYIRTEEKHQPDVSRGEIDQLRYWFTHDTDRMNIFLAWAYEVIKYNSKAELDQPSLTRFICEAMQMNIYAIREAMEFRKRNLPLYGLEQEKMENGILAENYEGLPQPWTSDQYITNNLKRLVELASEWANQNYVTEVAGKTEQMLVQQIRTLLPPLTEVYLTALQELSRSSLASSSAKTVTLGQSFEETYEKDRHEKVILLAQSENWEAAVRMAEQHRSLAALAEIMIKETESLRTRLSTGALSPEETQRLEDRMKANEKQVEDYFAAYGQNFAFPFYDYLLSLDGIDAVLEYSGDKVYKTSFLRTKPELAKISWINDIIGEEDIVHAADTLLDLGLAREQQIWNKKIELSLGKLARMAEASRPASKASFSRQEASVNVTVADAGVDAIDKELSVIKIQDQLYGQVRPVVSVALDETAELPMALDAFPIKVPKKYKILSELYENGLARLLKHEALDPMTLIDLLTLIQLQPDLKEMISDQFFLAIQVANYALVDEEREQAERLIWRRLYLREDWTKINNTSHKDDNDVLEILGSTDLFSTFCVLYASQQSAEGKPYRRVMPSEALGVYTETLDRRFQKLDKGYGDRYLEAMRWEDSNLKKHVEKHRLEEWAQETRRLAEDTVNQQYDQQTVEGASQPSPTAAKTTTANGHSQNGAH</sequence>
<comment type="caution">
    <text evidence="11">The sequence shown here is derived from an EMBL/GenBank/DDBJ whole genome shotgun (WGS) entry which is preliminary data.</text>
</comment>
<dbReference type="InterPro" id="IPR007187">
    <property type="entry name" value="Nucleoporin_Nup133/Nup155_C"/>
</dbReference>
<evidence type="ECO:0000256" key="5">
    <source>
        <dbReference type="ARBA" id="ARBA00022927"/>
    </source>
</evidence>
<protein>
    <submittedName>
        <fullName evidence="11">Nuclear pore complex subunit</fullName>
    </submittedName>
</protein>
<evidence type="ECO:0000259" key="10">
    <source>
        <dbReference type="Pfam" id="PF08801"/>
    </source>
</evidence>
<keyword evidence="7" id="KW-0539">Nucleus</keyword>
<proteinExistence type="inferred from homology"/>
<dbReference type="Gene3D" id="1.20.58.1380">
    <property type="match status" value="1"/>
</dbReference>
<keyword evidence="5" id="KW-0653">Protein transport</keyword>
<name>A0ABR1Q188_9PEZI</name>
<keyword evidence="4" id="KW-0509">mRNA transport</keyword>
<dbReference type="EMBL" id="JAQQWE010000008">
    <property type="protein sequence ID" value="KAK7943763.1"/>
    <property type="molecule type" value="Genomic_DNA"/>
</dbReference>
<dbReference type="Pfam" id="PF08801">
    <property type="entry name" value="Nucleoporin_N"/>
    <property type="match status" value="1"/>
</dbReference>
<comment type="similarity">
    <text evidence="2">Belongs to the nucleoporin Nup133 family.</text>
</comment>
<gene>
    <name evidence="11" type="ORF">PG986_012876</name>
</gene>
<feature type="compositionally biased region" description="Basic and acidic residues" evidence="8">
    <location>
        <begin position="62"/>
        <end position="78"/>
    </location>
</feature>
<evidence type="ECO:0000259" key="9">
    <source>
        <dbReference type="Pfam" id="PF03177"/>
    </source>
</evidence>
<accession>A0ABR1Q188</accession>
<dbReference type="Gene3D" id="2.130.10.10">
    <property type="entry name" value="YVTN repeat-like/Quinoprotein amine dehydrogenase"/>
    <property type="match status" value="1"/>
</dbReference>
<keyword evidence="3" id="KW-0813">Transport</keyword>
<dbReference type="SUPFAM" id="SSF117289">
    <property type="entry name" value="Nucleoporin domain"/>
    <property type="match status" value="1"/>
</dbReference>
<comment type="subcellular location">
    <subcellularLocation>
        <location evidence="1">Nucleus envelope</location>
    </subcellularLocation>
</comment>
<evidence type="ECO:0000256" key="8">
    <source>
        <dbReference type="SAM" id="MobiDB-lite"/>
    </source>
</evidence>
<feature type="domain" description="Nucleoporin Nup133/Nup155-like C-terminal" evidence="9">
    <location>
        <begin position="685"/>
        <end position="1334"/>
    </location>
</feature>
<feature type="domain" description="Nucleoporin Nup133/Nup155-like N-terminal" evidence="10">
    <location>
        <begin position="120"/>
        <end position="574"/>
    </location>
</feature>
<reference evidence="11 12" key="1">
    <citation type="submission" date="2023-01" db="EMBL/GenBank/DDBJ databases">
        <title>Analysis of 21 Apiospora genomes using comparative genomics revels a genus with tremendous synthesis potential of carbohydrate active enzymes and secondary metabolites.</title>
        <authorList>
            <person name="Sorensen T."/>
        </authorList>
    </citation>
    <scope>NUCLEOTIDE SEQUENCE [LARGE SCALE GENOMIC DNA]</scope>
    <source>
        <strain evidence="11 12">CBS 24483</strain>
    </source>
</reference>
<feature type="region of interest" description="Disordered" evidence="8">
    <location>
        <begin position="1343"/>
        <end position="1378"/>
    </location>
</feature>
<dbReference type="InterPro" id="IPR015943">
    <property type="entry name" value="WD40/YVTN_repeat-like_dom_sf"/>
</dbReference>
<keyword evidence="12" id="KW-1185">Reference proteome</keyword>
<dbReference type="InterPro" id="IPR037624">
    <property type="entry name" value="Nup133-like"/>
</dbReference>
<dbReference type="InterPro" id="IPR014908">
    <property type="entry name" value="Nucleoporin_Nup133/Nup155_N"/>
</dbReference>
<dbReference type="Pfam" id="PF03177">
    <property type="entry name" value="Nucleoporin_C"/>
    <property type="match status" value="1"/>
</dbReference>
<evidence type="ECO:0000313" key="11">
    <source>
        <dbReference type="EMBL" id="KAK7943763.1"/>
    </source>
</evidence>
<dbReference type="GeneID" id="92082160"/>
<feature type="region of interest" description="Disordered" evidence="8">
    <location>
        <begin position="1"/>
        <end position="110"/>
    </location>
</feature>
<dbReference type="PANTHER" id="PTHR13405">
    <property type="entry name" value="NUCLEAR PORE COMPLEX PROTEIN NUP133"/>
    <property type="match status" value="1"/>
</dbReference>
<evidence type="ECO:0000256" key="6">
    <source>
        <dbReference type="ARBA" id="ARBA00023010"/>
    </source>
</evidence>
<dbReference type="RefSeq" id="XP_066695794.1">
    <property type="nucleotide sequence ID" value="XM_066849098.1"/>
</dbReference>
<evidence type="ECO:0000313" key="12">
    <source>
        <dbReference type="Proteomes" id="UP001391051"/>
    </source>
</evidence>
<organism evidence="11 12">
    <name type="scientific">Apiospora aurea</name>
    <dbReference type="NCBI Taxonomy" id="335848"/>
    <lineage>
        <taxon>Eukaryota</taxon>
        <taxon>Fungi</taxon>
        <taxon>Dikarya</taxon>
        <taxon>Ascomycota</taxon>
        <taxon>Pezizomycotina</taxon>
        <taxon>Sordariomycetes</taxon>
        <taxon>Xylariomycetidae</taxon>
        <taxon>Amphisphaeriales</taxon>
        <taxon>Apiosporaceae</taxon>
        <taxon>Apiospora</taxon>
    </lineage>
</organism>
<evidence type="ECO:0000256" key="7">
    <source>
        <dbReference type="ARBA" id="ARBA00023242"/>
    </source>
</evidence>
<evidence type="ECO:0000256" key="2">
    <source>
        <dbReference type="ARBA" id="ARBA00005569"/>
    </source>
</evidence>
<evidence type="ECO:0000256" key="1">
    <source>
        <dbReference type="ARBA" id="ARBA00004259"/>
    </source>
</evidence>
<dbReference type="PANTHER" id="PTHR13405:SF11">
    <property type="entry name" value="NUCLEAR PORE COMPLEX PROTEIN NUP133"/>
    <property type="match status" value="1"/>
</dbReference>
<evidence type="ECO:0000256" key="3">
    <source>
        <dbReference type="ARBA" id="ARBA00022448"/>
    </source>
</evidence>
<evidence type="ECO:0000256" key="4">
    <source>
        <dbReference type="ARBA" id="ARBA00022816"/>
    </source>
</evidence>
<keyword evidence="6" id="KW-0811">Translocation</keyword>